<dbReference type="SMART" id="SM00257">
    <property type="entry name" value="LysM"/>
    <property type="match status" value="2"/>
</dbReference>
<sequence>GAVDPDDYRVTVNAHKGYNVYRTNGVNYILAHDGDTFEKISRDFRISARNLRKFNDVSKNAQPVANEVIYIGRKKKRWDGNVLLHTVREGETLWSLGQSYGIRTKSLARLNKLKEGDALTPGTTIKIR</sequence>
<feature type="domain" description="LysM" evidence="1">
    <location>
        <begin position="83"/>
        <end position="127"/>
    </location>
</feature>
<accession>K1UNW6</accession>
<name>K1UNW6_9ZZZZ</name>
<proteinExistence type="predicted"/>
<feature type="non-terminal residue" evidence="2">
    <location>
        <position position="1"/>
    </location>
</feature>
<dbReference type="SUPFAM" id="SSF54106">
    <property type="entry name" value="LysM domain"/>
    <property type="match status" value="1"/>
</dbReference>
<dbReference type="PROSITE" id="PS51782">
    <property type="entry name" value="LYSM"/>
    <property type="match status" value="1"/>
</dbReference>
<dbReference type="GO" id="GO:0008932">
    <property type="term" value="F:lytic endotransglycosylase activity"/>
    <property type="evidence" value="ECO:0007669"/>
    <property type="project" value="TreeGrafter"/>
</dbReference>
<dbReference type="InterPro" id="IPR018392">
    <property type="entry name" value="LysM"/>
</dbReference>
<evidence type="ECO:0000259" key="1">
    <source>
        <dbReference type="PROSITE" id="PS51782"/>
    </source>
</evidence>
<dbReference type="EMBL" id="AJWY01001370">
    <property type="protein sequence ID" value="EKC79875.1"/>
    <property type="molecule type" value="Genomic_DNA"/>
</dbReference>
<dbReference type="InterPro" id="IPR036779">
    <property type="entry name" value="LysM_dom_sf"/>
</dbReference>
<comment type="caution">
    <text evidence="2">The sequence shown here is derived from an EMBL/GenBank/DDBJ whole genome shotgun (WGS) entry which is preliminary data.</text>
</comment>
<dbReference type="PANTHER" id="PTHR33734">
    <property type="entry name" value="LYSM DOMAIN-CONTAINING GPI-ANCHORED PROTEIN 2"/>
    <property type="match status" value="1"/>
</dbReference>
<protein>
    <submittedName>
        <fullName evidence="2">Hemagglutinin</fullName>
    </submittedName>
</protein>
<organism evidence="2">
    <name type="scientific">human gut metagenome</name>
    <dbReference type="NCBI Taxonomy" id="408170"/>
    <lineage>
        <taxon>unclassified sequences</taxon>
        <taxon>metagenomes</taxon>
        <taxon>organismal metagenomes</taxon>
    </lineage>
</organism>
<dbReference type="Gene3D" id="3.10.350.10">
    <property type="entry name" value="LysM domain"/>
    <property type="match status" value="1"/>
</dbReference>
<gene>
    <name evidence="2" type="ORF">LEA_01983</name>
</gene>
<dbReference type="CDD" id="cd00118">
    <property type="entry name" value="LysM"/>
    <property type="match status" value="1"/>
</dbReference>
<reference evidence="2" key="1">
    <citation type="journal article" date="2013" name="Environ. Microbiol.">
        <title>Microbiota from the distal guts of lean and obese adolescents exhibit partial functional redundancy besides clear differences in community structure.</title>
        <authorList>
            <person name="Ferrer M."/>
            <person name="Ruiz A."/>
            <person name="Lanza F."/>
            <person name="Haange S.B."/>
            <person name="Oberbach A."/>
            <person name="Till H."/>
            <person name="Bargiela R."/>
            <person name="Campoy C."/>
            <person name="Segura M.T."/>
            <person name="Richter M."/>
            <person name="von Bergen M."/>
            <person name="Seifert J."/>
            <person name="Suarez A."/>
        </authorList>
    </citation>
    <scope>NUCLEOTIDE SEQUENCE</scope>
</reference>
<dbReference type="AlphaFoldDB" id="K1UNW6"/>
<dbReference type="PANTHER" id="PTHR33734:SF22">
    <property type="entry name" value="MEMBRANE-BOUND LYTIC MUREIN TRANSGLYCOSYLASE D"/>
    <property type="match status" value="1"/>
</dbReference>
<dbReference type="Pfam" id="PF01476">
    <property type="entry name" value="LysM"/>
    <property type="match status" value="2"/>
</dbReference>
<evidence type="ECO:0000313" key="2">
    <source>
        <dbReference type="EMBL" id="EKC79875.1"/>
    </source>
</evidence>